<organism evidence="9 10">
    <name type="scientific">Fusarium sarcochroum</name>
    <dbReference type="NCBI Taxonomy" id="1208366"/>
    <lineage>
        <taxon>Eukaryota</taxon>
        <taxon>Fungi</taxon>
        <taxon>Dikarya</taxon>
        <taxon>Ascomycota</taxon>
        <taxon>Pezizomycotina</taxon>
        <taxon>Sordariomycetes</taxon>
        <taxon>Hypocreomycetidae</taxon>
        <taxon>Hypocreales</taxon>
        <taxon>Nectriaceae</taxon>
        <taxon>Fusarium</taxon>
        <taxon>Fusarium lateritium species complex</taxon>
    </lineage>
</organism>
<sequence length="344" mass="37769">MSTTLQDSHVVNPEGLAASIFVVTIFFTVACFIVVVLRVFIRIKMQCFGYDDWLMITGTLINMTHNAVIIWGTRTGIGTPDSGLNISIMIEGAKAIFIWQILYVSSSLFIKASICIQLRRIAIEKWHIIFLWTLIVSSVLTTIAAIVAVLIRCKPVPASWNPALGTCENQHIIIVFTYVVSGMNILTDFAVAIIPIFILRKLQMRASLKRMTALVLGVGVLASVATIIRLPYSSAYSEPKNVLYGVGRIILWTVVECSLGIIAGSMPMLRKLFKSLSEDGSSPLHDDDENELANLGQIHKNLRPVPVLAPGVFVSDDGESSFNYADGESETNILNKENEGSGHK</sequence>
<feature type="transmembrane region" description="Helical" evidence="7">
    <location>
        <begin position="171"/>
        <end position="199"/>
    </location>
</feature>
<evidence type="ECO:0000256" key="4">
    <source>
        <dbReference type="ARBA" id="ARBA00023136"/>
    </source>
</evidence>
<comment type="subcellular location">
    <subcellularLocation>
        <location evidence="1">Membrane</location>
        <topology evidence="1">Multi-pass membrane protein</topology>
    </subcellularLocation>
</comment>
<proteinExistence type="inferred from homology"/>
<comment type="caution">
    <text evidence="9">The sequence shown here is derived from an EMBL/GenBank/DDBJ whole genome shotgun (WGS) entry which is preliminary data.</text>
</comment>
<evidence type="ECO:0000259" key="8">
    <source>
        <dbReference type="Pfam" id="PF20684"/>
    </source>
</evidence>
<dbReference type="Proteomes" id="UP000622797">
    <property type="component" value="Unassembled WGS sequence"/>
</dbReference>
<dbReference type="InterPro" id="IPR049326">
    <property type="entry name" value="Rhodopsin_dom_fungi"/>
</dbReference>
<feature type="transmembrane region" description="Helical" evidence="7">
    <location>
        <begin position="53"/>
        <end position="73"/>
    </location>
</feature>
<feature type="transmembrane region" description="Helical" evidence="7">
    <location>
        <begin position="211"/>
        <end position="230"/>
    </location>
</feature>
<comment type="similarity">
    <text evidence="5">Belongs to the SAT4 family.</text>
</comment>
<dbReference type="OrthoDB" id="3897607at2759"/>
<gene>
    <name evidence="9" type="ORF">FSARC_22</name>
</gene>
<reference evidence="9" key="1">
    <citation type="journal article" date="2020" name="BMC Genomics">
        <title>Correction to: Identification and distribution of gene clusters required for synthesis of sphingolipid metabolism inhibitors in diverse species of the filamentous fungus Fusarium.</title>
        <authorList>
            <person name="Kim H.S."/>
            <person name="Lohmar J.M."/>
            <person name="Busman M."/>
            <person name="Brown D.W."/>
            <person name="Naumann T.A."/>
            <person name="Divon H.H."/>
            <person name="Lysoe E."/>
            <person name="Uhlig S."/>
            <person name="Proctor R.H."/>
        </authorList>
    </citation>
    <scope>NUCLEOTIDE SEQUENCE</scope>
    <source>
        <strain evidence="9">NRRL 20472</strain>
    </source>
</reference>
<keyword evidence="10" id="KW-1185">Reference proteome</keyword>
<keyword evidence="2 7" id="KW-0812">Transmembrane</keyword>
<feature type="transmembrane region" description="Helical" evidence="7">
    <location>
        <begin position="128"/>
        <end position="151"/>
    </location>
</feature>
<evidence type="ECO:0000256" key="5">
    <source>
        <dbReference type="ARBA" id="ARBA00038359"/>
    </source>
</evidence>
<dbReference type="InterPro" id="IPR052337">
    <property type="entry name" value="SAT4-like"/>
</dbReference>
<feature type="transmembrane region" description="Helical" evidence="7">
    <location>
        <begin position="20"/>
        <end position="41"/>
    </location>
</feature>
<evidence type="ECO:0000313" key="9">
    <source>
        <dbReference type="EMBL" id="KAF4973793.1"/>
    </source>
</evidence>
<evidence type="ECO:0000256" key="7">
    <source>
        <dbReference type="SAM" id="Phobius"/>
    </source>
</evidence>
<dbReference type="Pfam" id="PF20684">
    <property type="entry name" value="Fung_rhodopsin"/>
    <property type="match status" value="1"/>
</dbReference>
<dbReference type="PANTHER" id="PTHR33048:SF15">
    <property type="entry name" value="INTEGRAL MEMBRANE PROTEIN"/>
    <property type="match status" value="1"/>
</dbReference>
<accession>A0A8H4UD52</accession>
<evidence type="ECO:0000256" key="1">
    <source>
        <dbReference type="ARBA" id="ARBA00004141"/>
    </source>
</evidence>
<evidence type="ECO:0000256" key="6">
    <source>
        <dbReference type="SAM" id="MobiDB-lite"/>
    </source>
</evidence>
<evidence type="ECO:0000256" key="3">
    <source>
        <dbReference type="ARBA" id="ARBA00022989"/>
    </source>
</evidence>
<feature type="region of interest" description="Disordered" evidence="6">
    <location>
        <begin position="323"/>
        <end position="344"/>
    </location>
</feature>
<dbReference type="EMBL" id="JABEXW010000003">
    <property type="protein sequence ID" value="KAF4973793.1"/>
    <property type="molecule type" value="Genomic_DNA"/>
</dbReference>
<dbReference type="GO" id="GO:0016020">
    <property type="term" value="C:membrane"/>
    <property type="evidence" value="ECO:0007669"/>
    <property type="project" value="UniProtKB-SubCell"/>
</dbReference>
<dbReference type="PANTHER" id="PTHR33048">
    <property type="entry name" value="PTH11-LIKE INTEGRAL MEMBRANE PROTEIN (AFU_ORTHOLOGUE AFUA_5G11245)"/>
    <property type="match status" value="1"/>
</dbReference>
<evidence type="ECO:0000256" key="2">
    <source>
        <dbReference type="ARBA" id="ARBA00022692"/>
    </source>
</evidence>
<name>A0A8H4UD52_9HYPO</name>
<keyword evidence="3 7" id="KW-1133">Transmembrane helix</keyword>
<reference evidence="9" key="2">
    <citation type="submission" date="2020-05" db="EMBL/GenBank/DDBJ databases">
        <authorList>
            <person name="Kim H.-S."/>
            <person name="Proctor R.H."/>
            <person name="Brown D.W."/>
        </authorList>
    </citation>
    <scope>NUCLEOTIDE SEQUENCE</scope>
    <source>
        <strain evidence="9">NRRL 20472</strain>
    </source>
</reference>
<keyword evidence="4 7" id="KW-0472">Membrane</keyword>
<evidence type="ECO:0000313" key="10">
    <source>
        <dbReference type="Proteomes" id="UP000622797"/>
    </source>
</evidence>
<feature type="transmembrane region" description="Helical" evidence="7">
    <location>
        <begin position="242"/>
        <end position="264"/>
    </location>
</feature>
<dbReference type="AlphaFoldDB" id="A0A8H4UD52"/>
<feature type="domain" description="Rhodopsin" evidence="8">
    <location>
        <begin position="37"/>
        <end position="274"/>
    </location>
</feature>
<feature type="transmembrane region" description="Helical" evidence="7">
    <location>
        <begin position="93"/>
        <end position="116"/>
    </location>
</feature>
<protein>
    <recommendedName>
        <fullName evidence="8">Rhodopsin domain-containing protein</fullName>
    </recommendedName>
</protein>